<sequence length="195" mass="20455">MVWLSVLLFCSWTLNLVSGQPPPIANPGENAVLVENAQKLMEWYGIATQLMNLGGSIINNAKDRPGYGSSGNGIIGDMSQPQQQASKNYGASSLGLLKPLSDYGGGALGTNSNQFRSAKQSGLESLLNTFLGSSVSSSPSSPDISNFFAPSYSPDYHSSSGSNIENLINSLIRGGAKQATPDTNSSPNLLSQFFG</sequence>
<protein>
    <submittedName>
        <fullName evidence="5">Secreted protein</fullName>
    </submittedName>
</protein>
<feature type="signal peptide" evidence="2">
    <location>
        <begin position="1"/>
        <end position="19"/>
    </location>
</feature>
<feature type="compositionally biased region" description="Polar residues" evidence="1">
    <location>
        <begin position="180"/>
        <end position="195"/>
    </location>
</feature>
<evidence type="ECO:0000313" key="5">
    <source>
        <dbReference type="WBParaSite" id="ASIM_0001304601-mRNA-1"/>
    </source>
</evidence>
<evidence type="ECO:0000256" key="1">
    <source>
        <dbReference type="SAM" id="MobiDB-lite"/>
    </source>
</evidence>
<keyword evidence="2" id="KW-0732">Signal</keyword>
<dbReference type="WBParaSite" id="ASIM_0001304601-mRNA-1">
    <property type="protein sequence ID" value="ASIM_0001304601-mRNA-1"/>
    <property type="gene ID" value="ASIM_0001304601"/>
</dbReference>
<organism evidence="5">
    <name type="scientific">Anisakis simplex</name>
    <name type="common">Herring worm</name>
    <dbReference type="NCBI Taxonomy" id="6269"/>
    <lineage>
        <taxon>Eukaryota</taxon>
        <taxon>Metazoa</taxon>
        <taxon>Ecdysozoa</taxon>
        <taxon>Nematoda</taxon>
        <taxon>Chromadorea</taxon>
        <taxon>Rhabditida</taxon>
        <taxon>Spirurina</taxon>
        <taxon>Ascaridomorpha</taxon>
        <taxon>Ascaridoidea</taxon>
        <taxon>Anisakidae</taxon>
        <taxon>Anisakis</taxon>
        <taxon>Anisakis simplex complex</taxon>
    </lineage>
</organism>
<evidence type="ECO:0000313" key="3">
    <source>
        <dbReference type="EMBL" id="VDK47545.1"/>
    </source>
</evidence>
<feature type="region of interest" description="Disordered" evidence="1">
    <location>
        <begin position="176"/>
        <end position="195"/>
    </location>
</feature>
<evidence type="ECO:0000256" key="2">
    <source>
        <dbReference type="SAM" id="SignalP"/>
    </source>
</evidence>
<name>A0A0M3JXG9_ANISI</name>
<gene>
    <name evidence="3" type="ORF">ASIM_LOCUS12512</name>
</gene>
<reference evidence="3 4" key="2">
    <citation type="submission" date="2018-11" db="EMBL/GenBank/DDBJ databases">
        <authorList>
            <consortium name="Pathogen Informatics"/>
        </authorList>
    </citation>
    <scope>NUCLEOTIDE SEQUENCE [LARGE SCALE GENOMIC DNA]</scope>
</reference>
<feature type="chain" id="PRO_5043121090" evidence="2">
    <location>
        <begin position="20"/>
        <end position="195"/>
    </location>
</feature>
<reference evidence="5" key="1">
    <citation type="submission" date="2017-02" db="UniProtKB">
        <authorList>
            <consortium name="WormBaseParasite"/>
        </authorList>
    </citation>
    <scope>IDENTIFICATION</scope>
</reference>
<accession>A0A0M3JXG9</accession>
<dbReference type="Proteomes" id="UP000267096">
    <property type="component" value="Unassembled WGS sequence"/>
</dbReference>
<proteinExistence type="predicted"/>
<dbReference type="OrthoDB" id="5843009at2759"/>
<evidence type="ECO:0000313" key="4">
    <source>
        <dbReference type="Proteomes" id="UP000267096"/>
    </source>
</evidence>
<dbReference type="EMBL" id="UYRR01031202">
    <property type="protein sequence ID" value="VDK47545.1"/>
    <property type="molecule type" value="Genomic_DNA"/>
</dbReference>
<keyword evidence="4" id="KW-1185">Reference proteome</keyword>
<dbReference type="AlphaFoldDB" id="A0A0M3JXG9"/>